<dbReference type="RefSeq" id="WP_146323885.1">
    <property type="nucleotide sequence ID" value="NZ_BAABLR010000005.1"/>
</dbReference>
<gene>
    <name evidence="7" type="ORF">FRX94_04260</name>
</gene>
<evidence type="ECO:0000256" key="3">
    <source>
        <dbReference type="ARBA" id="ARBA00022741"/>
    </source>
</evidence>
<keyword evidence="2" id="KW-0813">Transport</keyword>
<dbReference type="Proteomes" id="UP000320791">
    <property type="component" value="Unassembled WGS sequence"/>
</dbReference>
<dbReference type="AlphaFoldDB" id="A0A5C5UJA5"/>
<dbReference type="PROSITE" id="PS50893">
    <property type="entry name" value="ABC_TRANSPORTER_2"/>
    <property type="match status" value="1"/>
</dbReference>
<evidence type="ECO:0000259" key="6">
    <source>
        <dbReference type="PROSITE" id="PS50893"/>
    </source>
</evidence>
<keyword evidence="8" id="KW-1185">Reference proteome</keyword>
<protein>
    <submittedName>
        <fullName evidence="7">ATP-binding cassette domain-containing protein</fullName>
    </submittedName>
</protein>
<evidence type="ECO:0000313" key="8">
    <source>
        <dbReference type="Proteomes" id="UP000320791"/>
    </source>
</evidence>
<accession>A0A5C5UJA5</accession>
<evidence type="ECO:0000256" key="1">
    <source>
        <dbReference type="ARBA" id="ARBA00005417"/>
    </source>
</evidence>
<dbReference type="SUPFAM" id="SSF52540">
    <property type="entry name" value="P-loop containing nucleoside triphosphate hydrolases"/>
    <property type="match status" value="1"/>
</dbReference>
<evidence type="ECO:0000256" key="4">
    <source>
        <dbReference type="ARBA" id="ARBA00022840"/>
    </source>
</evidence>
<sequence length="260" mass="27204">MQAAIEIQGISVALGGTTILEDLSLRVYPGRVHALLGRNGAGKSTTFKALLGLIPVQSGTISVFGGPVSQESLKQIGSSINGPALYDHLSARDNLKIHASLLGLPKSEIDRVLTLVGLSQTGKKKARSFSTGMRARLALAIAMLGSPPILILDEPQNGLDPQGISDLRQFLKQWAHAGGTVLVSSHQLGEVSRLADDITVINGGTTVFSGTADEFRQGGDLEARFLDATAMSNAPTRLATSPTPTAESMFGVPQAQEGLL</sequence>
<dbReference type="EMBL" id="VOHM01000006">
    <property type="protein sequence ID" value="TWT26821.1"/>
    <property type="molecule type" value="Genomic_DNA"/>
</dbReference>
<dbReference type="Pfam" id="PF00005">
    <property type="entry name" value="ABC_tran"/>
    <property type="match status" value="1"/>
</dbReference>
<evidence type="ECO:0000256" key="2">
    <source>
        <dbReference type="ARBA" id="ARBA00022448"/>
    </source>
</evidence>
<reference evidence="7 8" key="1">
    <citation type="submission" date="2019-08" db="EMBL/GenBank/DDBJ databases">
        <authorList>
            <person name="Lei W."/>
        </authorList>
    </citation>
    <scope>NUCLEOTIDE SEQUENCE [LARGE SCALE GENOMIC DNA]</scope>
    <source>
        <strain evidence="7 8">CCUG 58627</strain>
    </source>
</reference>
<dbReference type="SMART" id="SM00382">
    <property type="entry name" value="AAA"/>
    <property type="match status" value="1"/>
</dbReference>
<dbReference type="OrthoDB" id="9804819at2"/>
<evidence type="ECO:0000256" key="5">
    <source>
        <dbReference type="SAM" id="MobiDB-lite"/>
    </source>
</evidence>
<dbReference type="GO" id="GO:0005524">
    <property type="term" value="F:ATP binding"/>
    <property type="evidence" value="ECO:0007669"/>
    <property type="project" value="UniProtKB-KW"/>
</dbReference>
<comment type="caution">
    <text evidence="7">The sequence shown here is derived from an EMBL/GenBank/DDBJ whole genome shotgun (WGS) entry which is preliminary data.</text>
</comment>
<dbReference type="PANTHER" id="PTHR43335:SF4">
    <property type="entry name" value="ABC TRANSPORTER, ATP-BINDING PROTEIN"/>
    <property type="match status" value="1"/>
</dbReference>
<organism evidence="7 8">
    <name type="scientific">Corynebacterium canis</name>
    <dbReference type="NCBI Taxonomy" id="679663"/>
    <lineage>
        <taxon>Bacteria</taxon>
        <taxon>Bacillati</taxon>
        <taxon>Actinomycetota</taxon>
        <taxon>Actinomycetes</taxon>
        <taxon>Mycobacteriales</taxon>
        <taxon>Corynebacteriaceae</taxon>
        <taxon>Corynebacterium</taxon>
    </lineage>
</organism>
<name>A0A5C5UJA5_9CORY</name>
<feature type="domain" description="ABC transporter" evidence="6">
    <location>
        <begin position="5"/>
        <end position="228"/>
    </location>
</feature>
<comment type="similarity">
    <text evidence="1">Belongs to the ABC transporter superfamily.</text>
</comment>
<dbReference type="GO" id="GO:0016887">
    <property type="term" value="F:ATP hydrolysis activity"/>
    <property type="evidence" value="ECO:0007669"/>
    <property type="project" value="InterPro"/>
</dbReference>
<feature type="region of interest" description="Disordered" evidence="5">
    <location>
        <begin position="235"/>
        <end position="260"/>
    </location>
</feature>
<dbReference type="PANTHER" id="PTHR43335">
    <property type="entry name" value="ABC TRANSPORTER, ATP-BINDING PROTEIN"/>
    <property type="match status" value="1"/>
</dbReference>
<keyword evidence="4 7" id="KW-0067">ATP-binding</keyword>
<evidence type="ECO:0000313" key="7">
    <source>
        <dbReference type="EMBL" id="TWT26821.1"/>
    </source>
</evidence>
<dbReference type="InterPro" id="IPR003593">
    <property type="entry name" value="AAA+_ATPase"/>
</dbReference>
<keyword evidence="3" id="KW-0547">Nucleotide-binding</keyword>
<proteinExistence type="inferred from homology"/>
<dbReference type="InterPro" id="IPR027417">
    <property type="entry name" value="P-loop_NTPase"/>
</dbReference>
<dbReference type="InterPro" id="IPR003439">
    <property type="entry name" value="ABC_transporter-like_ATP-bd"/>
</dbReference>
<feature type="compositionally biased region" description="Polar residues" evidence="5">
    <location>
        <begin position="235"/>
        <end position="246"/>
    </location>
</feature>
<dbReference type="Gene3D" id="3.40.50.300">
    <property type="entry name" value="P-loop containing nucleotide triphosphate hydrolases"/>
    <property type="match status" value="1"/>
</dbReference>